<keyword evidence="6 8" id="KW-1133">Transmembrane helix</keyword>
<feature type="transmembrane region" description="Helical" evidence="8">
    <location>
        <begin position="38"/>
        <end position="62"/>
    </location>
</feature>
<evidence type="ECO:0000256" key="3">
    <source>
        <dbReference type="ARBA" id="ARBA00022475"/>
    </source>
</evidence>
<feature type="transmembrane region" description="Helical" evidence="8">
    <location>
        <begin position="97"/>
        <end position="121"/>
    </location>
</feature>
<evidence type="ECO:0000256" key="5">
    <source>
        <dbReference type="ARBA" id="ARBA00022960"/>
    </source>
</evidence>
<evidence type="ECO:0000313" key="10">
    <source>
        <dbReference type="Proteomes" id="UP000823914"/>
    </source>
</evidence>
<dbReference type="GO" id="GO:0008360">
    <property type="term" value="P:regulation of cell shape"/>
    <property type="evidence" value="ECO:0007669"/>
    <property type="project" value="UniProtKB-KW"/>
</dbReference>
<keyword evidence="5" id="KW-0133">Cell shape</keyword>
<keyword evidence="4 8" id="KW-0812">Transmembrane</keyword>
<feature type="transmembrane region" description="Helical" evidence="8">
    <location>
        <begin position="74"/>
        <end position="91"/>
    </location>
</feature>
<dbReference type="InterPro" id="IPR007227">
    <property type="entry name" value="Cell_shape_determining_MreD"/>
</dbReference>
<dbReference type="EMBL" id="JAHLFV010000038">
    <property type="protein sequence ID" value="MBU3849254.1"/>
    <property type="molecule type" value="Genomic_DNA"/>
</dbReference>
<comment type="subcellular location">
    <subcellularLocation>
        <location evidence="1">Cell membrane</location>
        <topology evidence="1">Multi-pass membrane protein</topology>
    </subcellularLocation>
</comment>
<dbReference type="GO" id="GO:0005886">
    <property type="term" value="C:plasma membrane"/>
    <property type="evidence" value="ECO:0007669"/>
    <property type="project" value="UniProtKB-SubCell"/>
</dbReference>
<comment type="caution">
    <text evidence="9">The sequence shown here is derived from an EMBL/GenBank/DDBJ whole genome shotgun (WGS) entry which is preliminary data.</text>
</comment>
<name>A0A9E2L0T7_9SPIR</name>
<evidence type="ECO:0000256" key="8">
    <source>
        <dbReference type="SAM" id="Phobius"/>
    </source>
</evidence>
<proteinExistence type="inferred from homology"/>
<reference evidence="9" key="2">
    <citation type="submission" date="2021-04" db="EMBL/GenBank/DDBJ databases">
        <authorList>
            <person name="Gilroy R."/>
        </authorList>
    </citation>
    <scope>NUCLEOTIDE SEQUENCE</scope>
    <source>
        <strain evidence="9">Gambia15-2214</strain>
    </source>
</reference>
<evidence type="ECO:0000256" key="1">
    <source>
        <dbReference type="ARBA" id="ARBA00004651"/>
    </source>
</evidence>
<accession>A0A9E2L0T7</accession>
<keyword evidence="3" id="KW-1003">Cell membrane</keyword>
<reference evidence="9" key="1">
    <citation type="journal article" date="2021" name="PeerJ">
        <title>Extensive microbial diversity within the chicken gut microbiome revealed by metagenomics and culture.</title>
        <authorList>
            <person name="Gilroy R."/>
            <person name="Ravi A."/>
            <person name="Getino M."/>
            <person name="Pursley I."/>
            <person name="Horton D.L."/>
            <person name="Alikhan N.F."/>
            <person name="Baker D."/>
            <person name="Gharbi K."/>
            <person name="Hall N."/>
            <person name="Watson M."/>
            <person name="Adriaenssens E.M."/>
            <person name="Foster-Nyarko E."/>
            <person name="Jarju S."/>
            <person name="Secka A."/>
            <person name="Antonio M."/>
            <person name="Oren A."/>
            <person name="Chaudhuri R.R."/>
            <person name="La Ragione R."/>
            <person name="Hildebrand F."/>
            <person name="Pallen M.J."/>
        </authorList>
    </citation>
    <scope>NUCLEOTIDE SEQUENCE</scope>
    <source>
        <strain evidence="9">Gambia15-2214</strain>
    </source>
</reference>
<evidence type="ECO:0000256" key="4">
    <source>
        <dbReference type="ARBA" id="ARBA00022692"/>
    </source>
</evidence>
<feature type="transmembrane region" description="Helical" evidence="8">
    <location>
        <begin position="128"/>
        <end position="153"/>
    </location>
</feature>
<dbReference type="AlphaFoldDB" id="A0A9E2L0T7"/>
<evidence type="ECO:0000313" key="9">
    <source>
        <dbReference type="EMBL" id="MBU3849254.1"/>
    </source>
</evidence>
<gene>
    <name evidence="9" type="primary">mreD</name>
    <name evidence="9" type="ORF">IAA16_01665</name>
</gene>
<evidence type="ECO:0000256" key="7">
    <source>
        <dbReference type="ARBA" id="ARBA00023136"/>
    </source>
</evidence>
<protein>
    <submittedName>
        <fullName evidence="9">Rod shape-determining protein MreD</fullName>
    </submittedName>
</protein>
<sequence length="174" mass="19245">MKKVFFIFVLLLIVILFETALLSNIRLLPVVPDILLLVLLYISVFNGSLTGEVTGFFSGLMLDFLSAAPLGLNCLLRTLIGFIAGLFNKIVNVSGFFIPALFGFVGTILKAIFLKCIIFFFPNGVLAYNFFSVVFATELLLNTLLAPVVFWFLSFFSSILNNSEIGTSIGEKHR</sequence>
<keyword evidence="7 8" id="KW-0472">Membrane</keyword>
<evidence type="ECO:0000256" key="6">
    <source>
        <dbReference type="ARBA" id="ARBA00022989"/>
    </source>
</evidence>
<comment type="similarity">
    <text evidence="2">Belongs to the MreD family.</text>
</comment>
<organism evidence="9 10">
    <name type="scientific">Candidatus Treponema excrementipullorum</name>
    <dbReference type="NCBI Taxonomy" id="2838768"/>
    <lineage>
        <taxon>Bacteria</taxon>
        <taxon>Pseudomonadati</taxon>
        <taxon>Spirochaetota</taxon>
        <taxon>Spirochaetia</taxon>
        <taxon>Spirochaetales</taxon>
        <taxon>Treponemataceae</taxon>
        <taxon>Treponema</taxon>
    </lineage>
</organism>
<dbReference type="NCBIfam" id="TIGR03426">
    <property type="entry name" value="shape_MreD"/>
    <property type="match status" value="1"/>
</dbReference>
<dbReference type="Pfam" id="PF04093">
    <property type="entry name" value="MreD"/>
    <property type="match status" value="1"/>
</dbReference>
<dbReference type="Proteomes" id="UP000823914">
    <property type="component" value="Unassembled WGS sequence"/>
</dbReference>
<evidence type="ECO:0000256" key="2">
    <source>
        <dbReference type="ARBA" id="ARBA00007776"/>
    </source>
</evidence>